<evidence type="ECO:0000256" key="1">
    <source>
        <dbReference type="SAM" id="Phobius"/>
    </source>
</evidence>
<keyword evidence="3" id="KW-1185">Reference proteome</keyword>
<sequence length="132" mass="14833">MNTQNRAIKLSIMFIFSAVLVFHFLILAGVIPYENTWGGRLKSHQEMIQFETISIAVNLFFMFLVAVKAKWLKINFPGRLLTVLFWGMSLIFAVNTLGNLVAINSLEKYIATPITLILSILTAILAREKASA</sequence>
<protein>
    <submittedName>
        <fullName evidence="2">Uncharacterized protein</fullName>
    </submittedName>
</protein>
<dbReference type="EMBL" id="QPIW01000030">
    <property type="protein sequence ID" value="RDB03168.1"/>
    <property type="molecule type" value="Genomic_DNA"/>
</dbReference>
<keyword evidence="1" id="KW-0472">Membrane</keyword>
<dbReference type="AlphaFoldDB" id="A0A369I0V4"/>
<gene>
    <name evidence="2" type="ORF">DVG78_25045</name>
</gene>
<name>A0A369I0V4_9BACT</name>
<evidence type="ECO:0000313" key="3">
    <source>
        <dbReference type="Proteomes" id="UP000253141"/>
    </source>
</evidence>
<feature type="transmembrane region" description="Helical" evidence="1">
    <location>
        <begin position="109"/>
        <end position="126"/>
    </location>
</feature>
<dbReference type="Proteomes" id="UP000253141">
    <property type="component" value="Unassembled WGS sequence"/>
</dbReference>
<dbReference type="OrthoDB" id="2868029at2"/>
<accession>A0A369I0V4</accession>
<proteinExistence type="predicted"/>
<dbReference type="RefSeq" id="WP_114463758.1">
    <property type="nucleotide sequence ID" value="NZ_QPIW01000030.1"/>
</dbReference>
<reference evidence="2 3" key="1">
    <citation type="submission" date="2018-07" db="EMBL/GenBank/DDBJ databases">
        <title>Genome analysis of Runella aurantiaca.</title>
        <authorList>
            <person name="Yang X."/>
        </authorList>
    </citation>
    <scope>NUCLEOTIDE SEQUENCE [LARGE SCALE GENOMIC DNA]</scope>
    <source>
        <strain evidence="2 3">YX9</strain>
    </source>
</reference>
<keyword evidence="1" id="KW-0812">Transmembrane</keyword>
<comment type="caution">
    <text evidence="2">The sequence shown here is derived from an EMBL/GenBank/DDBJ whole genome shotgun (WGS) entry which is preliminary data.</text>
</comment>
<keyword evidence="1" id="KW-1133">Transmembrane helix</keyword>
<feature type="transmembrane region" description="Helical" evidence="1">
    <location>
        <begin position="12"/>
        <end position="33"/>
    </location>
</feature>
<feature type="transmembrane region" description="Helical" evidence="1">
    <location>
        <begin position="53"/>
        <end position="71"/>
    </location>
</feature>
<organism evidence="2 3">
    <name type="scientific">Runella aurantiaca</name>
    <dbReference type="NCBI Taxonomy" id="2282308"/>
    <lineage>
        <taxon>Bacteria</taxon>
        <taxon>Pseudomonadati</taxon>
        <taxon>Bacteroidota</taxon>
        <taxon>Cytophagia</taxon>
        <taxon>Cytophagales</taxon>
        <taxon>Spirosomataceae</taxon>
        <taxon>Runella</taxon>
    </lineage>
</organism>
<evidence type="ECO:0000313" key="2">
    <source>
        <dbReference type="EMBL" id="RDB03168.1"/>
    </source>
</evidence>
<feature type="transmembrane region" description="Helical" evidence="1">
    <location>
        <begin position="83"/>
        <end position="103"/>
    </location>
</feature>